<comment type="caution">
    <text evidence="2">The sequence shown here is derived from an EMBL/GenBank/DDBJ whole genome shotgun (WGS) entry which is preliminary data.</text>
</comment>
<keyword evidence="1" id="KW-0812">Transmembrane</keyword>
<feature type="transmembrane region" description="Helical" evidence="1">
    <location>
        <begin position="75"/>
        <end position="95"/>
    </location>
</feature>
<proteinExistence type="predicted"/>
<dbReference type="EMBL" id="CAJVQA010005812">
    <property type="protein sequence ID" value="CAG8628529.1"/>
    <property type="molecule type" value="Genomic_DNA"/>
</dbReference>
<feature type="transmembrane region" description="Helical" evidence="1">
    <location>
        <begin position="44"/>
        <end position="69"/>
    </location>
</feature>
<protein>
    <submittedName>
        <fullName evidence="2">21098_t:CDS:1</fullName>
    </submittedName>
</protein>
<evidence type="ECO:0000313" key="2">
    <source>
        <dbReference type="EMBL" id="CAG8628529.1"/>
    </source>
</evidence>
<name>A0A9N9GR36_9GLOM</name>
<organism evidence="2 3">
    <name type="scientific">Cetraspora pellucida</name>
    <dbReference type="NCBI Taxonomy" id="1433469"/>
    <lineage>
        <taxon>Eukaryota</taxon>
        <taxon>Fungi</taxon>
        <taxon>Fungi incertae sedis</taxon>
        <taxon>Mucoromycota</taxon>
        <taxon>Glomeromycotina</taxon>
        <taxon>Glomeromycetes</taxon>
        <taxon>Diversisporales</taxon>
        <taxon>Gigasporaceae</taxon>
        <taxon>Cetraspora</taxon>
    </lineage>
</organism>
<evidence type="ECO:0000313" key="3">
    <source>
        <dbReference type="Proteomes" id="UP000789759"/>
    </source>
</evidence>
<keyword evidence="3" id="KW-1185">Reference proteome</keyword>
<reference evidence="2" key="1">
    <citation type="submission" date="2021-06" db="EMBL/GenBank/DDBJ databases">
        <authorList>
            <person name="Kallberg Y."/>
            <person name="Tangrot J."/>
            <person name="Rosling A."/>
        </authorList>
    </citation>
    <scope>NUCLEOTIDE SEQUENCE</scope>
    <source>
        <strain evidence="2">FL966</strain>
    </source>
</reference>
<dbReference type="AlphaFoldDB" id="A0A9N9GR36"/>
<evidence type="ECO:0000256" key="1">
    <source>
        <dbReference type="SAM" id="Phobius"/>
    </source>
</evidence>
<keyword evidence="1" id="KW-0472">Membrane</keyword>
<accession>A0A9N9GR36</accession>
<keyword evidence="1" id="KW-1133">Transmembrane helix</keyword>
<dbReference type="OrthoDB" id="3358048at2759"/>
<sequence>MNVLKQRHQVTDSQGREQVEFLDEHEQENLIEEFRMQNDGANNFFKIVTIIHLYCGIFLSLVSVIMAIGTEQMEQLWWGIPFGLLIIDIIALYIIKDSEQDINGLEKLKYKYKGA</sequence>
<gene>
    <name evidence="2" type="ORF">CPELLU_LOCUS8273</name>
</gene>
<dbReference type="Proteomes" id="UP000789759">
    <property type="component" value="Unassembled WGS sequence"/>
</dbReference>